<dbReference type="Pfam" id="PF00557">
    <property type="entry name" value="Peptidase_M24"/>
    <property type="match status" value="1"/>
</dbReference>
<dbReference type="InterPro" id="IPR036005">
    <property type="entry name" value="Creatinase/aminopeptidase-like"/>
</dbReference>
<dbReference type="PANTHER" id="PTHR46112">
    <property type="entry name" value="AMINOPEPTIDASE"/>
    <property type="match status" value="1"/>
</dbReference>
<name>A0A4R5ACJ3_9ACTN</name>
<comment type="caution">
    <text evidence="3">The sequence shown here is derived from an EMBL/GenBank/DDBJ whole genome shotgun (WGS) entry which is preliminary data.</text>
</comment>
<dbReference type="RefSeq" id="WP_132102979.1">
    <property type="nucleotide sequence ID" value="NZ_SMLB01000010.1"/>
</dbReference>
<dbReference type="InterPro" id="IPR000994">
    <property type="entry name" value="Pept_M24"/>
</dbReference>
<gene>
    <name evidence="3" type="ORF">E1262_09930</name>
</gene>
<evidence type="ECO:0000313" key="4">
    <source>
        <dbReference type="Proteomes" id="UP000295217"/>
    </source>
</evidence>
<dbReference type="AlphaFoldDB" id="A0A4R5ACJ3"/>
<protein>
    <submittedName>
        <fullName evidence="3">Aminopeptidase P family protein</fullName>
    </submittedName>
</protein>
<dbReference type="Gene3D" id="3.90.230.10">
    <property type="entry name" value="Creatinase/methionine aminopeptidase superfamily"/>
    <property type="match status" value="1"/>
</dbReference>
<organism evidence="3 4">
    <name type="scientific">Jiangella aurantiaca</name>
    <dbReference type="NCBI Taxonomy" id="2530373"/>
    <lineage>
        <taxon>Bacteria</taxon>
        <taxon>Bacillati</taxon>
        <taxon>Actinomycetota</taxon>
        <taxon>Actinomycetes</taxon>
        <taxon>Jiangellales</taxon>
        <taxon>Jiangellaceae</taxon>
        <taxon>Jiangella</taxon>
    </lineage>
</organism>
<dbReference type="SUPFAM" id="SSF53092">
    <property type="entry name" value="Creatinase/prolidase N-terminal domain"/>
    <property type="match status" value="1"/>
</dbReference>
<sequence length="400" mass="43334">MTFSQRLPASFYRDVHARLRARMETAGLDAVVVDDWHDVAYLTGFFHHPNERPAVVWIGPDRVVLLVPELEREHAEVQFSMSQLPEYQGAVVDELVAFEEFPGVDSPFAALAKAVPSSGEWGHSPALSTGRLAQLETVFGGVTWRMSALVDELRLVKQPAEVELHRQAGRLGDVMLAAGVELIAAAAAGGELPTEAELADHVVRAGSRWMYGTHSDVVVVPMLTGGLVYGGANSAYPHGLPSSYRLRPGDTFILSLGGAVGGRYAESERTFFLGEPTEEQAAYFAADHRAQGVGTRALRAGARCQDVNRACLDVIREAGYGGYLRHRQGHGIGLDFHEPPWLSDGDDTELAPGMVVSSEPGIYVPGHAGYRISDTVLVTEQGPERLTAFPRDLDDVVIDL</sequence>
<dbReference type="InterPro" id="IPR050659">
    <property type="entry name" value="Peptidase_M24B"/>
</dbReference>
<dbReference type="Pfam" id="PF01321">
    <property type="entry name" value="Creatinase_N"/>
    <property type="match status" value="1"/>
</dbReference>
<dbReference type="SUPFAM" id="SSF55920">
    <property type="entry name" value="Creatinase/aminopeptidase"/>
    <property type="match status" value="1"/>
</dbReference>
<dbReference type="GO" id="GO:0004177">
    <property type="term" value="F:aminopeptidase activity"/>
    <property type="evidence" value="ECO:0007669"/>
    <property type="project" value="UniProtKB-KW"/>
</dbReference>
<evidence type="ECO:0000313" key="3">
    <source>
        <dbReference type="EMBL" id="TDD70168.1"/>
    </source>
</evidence>
<evidence type="ECO:0000259" key="1">
    <source>
        <dbReference type="Pfam" id="PF00557"/>
    </source>
</evidence>
<dbReference type="OrthoDB" id="9803194at2"/>
<reference evidence="3 4" key="1">
    <citation type="submission" date="2019-02" db="EMBL/GenBank/DDBJ databases">
        <title>Draft genome sequences of novel Actinobacteria.</title>
        <authorList>
            <person name="Sahin N."/>
            <person name="Ay H."/>
            <person name="Saygin H."/>
        </authorList>
    </citation>
    <scope>NUCLEOTIDE SEQUENCE [LARGE SCALE GENOMIC DNA]</scope>
    <source>
        <strain evidence="3 4">8K307</strain>
    </source>
</reference>
<keyword evidence="3" id="KW-0378">Hydrolase</keyword>
<dbReference type="Gene3D" id="3.40.350.10">
    <property type="entry name" value="Creatinase/prolidase N-terminal domain"/>
    <property type="match status" value="1"/>
</dbReference>
<feature type="domain" description="Creatinase N-terminal" evidence="2">
    <location>
        <begin position="17"/>
        <end position="156"/>
    </location>
</feature>
<accession>A0A4R5ACJ3</accession>
<proteinExistence type="predicted"/>
<keyword evidence="3" id="KW-0645">Protease</keyword>
<keyword evidence="3" id="KW-0031">Aminopeptidase</keyword>
<dbReference type="EMBL" id="SMLB01000010">
    <property type="protein sequence ID" value="TDD70168.1"/>
    <property type="molecule type" value="Genomic_DNA"/>
</dbReference>
<feature type="domain" description="Peptidase M24" evidence="1">
    <location>
        <begin position="163"/>
        <end position="380"/>
    </location>
</feature>
<evidence type="ECO:0000259" key="2">
    <source>
        <dbReference type="Pfam" id="PF01321"/>
    </source>
</evidence>
<dbReference type="PANTHER" id="PTHR46112:SF2">
    <property type="entry name" value="XAA-PRO AMINOPEPTIDASE P-RELATED"/>
    <property type="match status" value="1"/>
</dbReference>
<keyword evidence="4" id="KW-1185">Reference proteome</keyword>
<dbReference type="InterPro" id="IPR000587">
    <property type="entry name" value="Creatinase_N"/>
</dbReference>
<dbReference type="InterPro" id="IPR029149">
    <property type="entry name" value="Creatin/AminoP/Spt16_N"/>
</dbReference>
<dbReference type="Proteomes" id="UP000295217">
    <property type="component" value="Unassembled WGS sequence"/>
</dbReference>